<dbReference type="RefSeq" id="WP_042503826.1">
    <property type="nucleotide sequence ID" value="NZ_BBNQ01000004.1"/>
</dbReference>
<evidence type="ECO:0000259" key="2">
    <source>
        <dbReference type="Pfam" id="PF18962"/>
    </source>
</evidence>
<keyword evidence="1" id="KW-0732">Signal</keyword>
<proteinExistence type="predicted"/>
<comment type="caution">
    <text evidence="3">The sequence shown here is derived from an EMBL/GenBank/DDBJ whole genome shotgun (WGS) entry which is preliminary data.</text>
</comment>
<dbReference type="Pfam" id="PF18962">
    <property type="entry name" value="Por_Secre_tail"/>
    <property type="match status" value="1"/>
</dbReference>
<dbReference type="EMBL" id="BBNQ01000004">
    <property type="protein sequence ID" value="GAL61929.1"/>
    <property type="molecule type" value="Genomic_DNA"/>
</dbReference>
<dbReference type="Proteomes" id="UP000029644">
    <property type="component" value="Unassembled WGS sequence"/>
</dbReference>
<reference evidence="3 4" key="1">
    <citation type="journal article" date="2014" name="Genome Announc.">
        <title>Draft Genome Sequences of Marine Flavobacterium Algibacter lectus Strains SS8 and NR4.</title>
        <authorList>
            <person name="Takatani N."/>
            <person name="Nakanishi M."/>
            <person name="Meirelles P."/>
            <person name="Mino S."/>
            <person name="Suda W."/>
            <person name="Oshima K."/>
            <person name="Hattori M."/>
            <person name="Ohkuma M."/>
            <person name="Hosokawa M."/>
            <person name="Miyashita K."/>
            <person name="Thompson F.L."/>
            <person name="Niwa A."/>
            <person name="Sawabe T."/>
            <person name="Sawabe T."/>
        </authorList>
    </citation>
    <scope>NUCLEOTIDE SEQUENCE [LARGE SCALE GENOMIC DNA]</scope>
    <source>
        <strain evidence="3 4">JCM 19300</strain>
    </source>
</reference>
<gene>
    <name evidence="3" type="ORF">JCM19300_675</name>
</gene>
<dbReference type="OrthoDB" id="2582440at2"/>
<accession>A0A090VEY9</accession>
<feature type="domain" description="Secretion system C-terminal sorting" evidence="2">
    <location>
        <begin position="542"/>
        <end position="611"/>
    </location>
</feature>
<dbReference type="InterPro" id="IPR026444">
    <property type="entry name" value="Secre_tail"/>
</dbReference>
<protein>
    <recommendedName>
        <fullName evidence="2">Secretion system C-terminal sorting domain-containing protein</fullName>
    </recommendedName>
</protein>
<organism evidence="3 4">
    <name type="scientific">Algibacter lectus</name>
    <dbReference type="NCBI Taxonomy" id="221126"/>
    <lineage>
        <taxon>Bacteria</taxon>
        <taxon>Pseudomonadati</taxon>
        <taxon>Bacteroidota</taxon>
        <taxon>Flavobacteriia</taxon>
        <taxon>Flavobacteriales</taxon>
        <taxon>Flavobacteriaceae</taxon>
        <taxon>Algibacter</taxon>
    </lineage>
</organism>
<dbReference type="NCBIfam" id="TIGR04183">
    <property type="entry name" value="Por_Secre_tail"/>
    <property type="match status" value="1"/>
</dbReference>
<evidence type="ECO:0000313" key="3">
    <source>
        <dbReference type="EMBL" id="GAL61929.1"/>
    </source>
</evidence>
<evidence type="ECO:0000256" key="1">
    <source>
        <dbReference type="ARBA" id="ARBA00022729"/>
    </source>
</evidence>
<name>A0A090VEY9_9FLAO</name>
<sequence length="612" mass="67583">MIKPTPNIRKTLFSSLKCNLTKEKTTNLSIRFGLFFTVLFCQFAEAQLAVRNDAYVYVNDEIVFVEDDINLGEPASTIYLRTEAQIIQGIGTTGNSGEGALSVYQDGNVGAYEYNYWCSPTGLPAATAGNGLFGITLLNDIVDDVNSTSAGTTHQPGYNGTSAPLNIEPYWIWTYPAGTDYTGWVYAGDATLIAPGYGFSMKGTVGSGENQNYDFRGKPNTGTISITVVNGSETLVGNPYPSAMDAHAYIWDAENRNVFDGVLRYWEQDPTTDSHNLASYDGGYTTYTIDEFSFVPTIVPAVFKTYNTDGTEAGNSGTTNTGKIPERYIPIGQGFKILANASGTLKAKNSHRVYEKESGGNSAFFKSANSKGKKTENSIFTTVAEDTKRFRLNISFNNLYSRQLVETFNDRATESFDRGLEIKQNENDKLGSDAYWLLENEAYLAQALPFNEAMKIPLHITVANDMPVNIKIADVQNFDSDLPIFIHDKTTDLYVNLQSQDFSVNLDAGNYTERFEVTFRADVTLATEEHLVDSMDAIQNNTTDILKVLNPSNLDIKSILVYDVSGKQVITERPNDISNAYELSTKQLSTGIYIVKATLDNNTTFNKKIIIN</sequence>
<evidence type="ECO:0000313" key="4">
    <source>
        <dbReference type="Proteomes" id="UP000029644"/>
    </source>
</evidence>
<dbReference type="AlphaFoldDB" id="A0A090VEY9"/>